<accession>A0A9D9N354</accession>
<name>A0A9D9N354_9BACT</name>
<dbReference type="Gene3D" id="3.90.1510.10">
    <property type="entry name" value="Glycerate kinase, domain 2"/>
    <property type="match status" value="1"/>
</dbReference>
<gene>
    <name evidence="5" type="ORF">IAA73_00115</name>
</gene>
<organism evidence="5 6">
    <name type="scientific">Candidatus Gallipaludibacter merdavium</name>
    <dbReference type="NCBI Taxonomy" id="2840839"/>
    <lineage>
        <taxon>Bacteria</taxon>
        <taxon>Pseudomonadati</taxon>
        <taxon>Bacteroidota</taxon>
        <taxon>Bacteroidia</taxon>
        <taxon>Bacteroidales</taxon>
        <taxon>Candidatus Gallipaludibacter</taxon>
    </lineage>
</organism>
<dbReference type="PIRSF" id="PIRSF006078">
    <property type="entry name" value="GlxK"/>
    <property type="match status" value="1"/>
</dbReference>
<evidence type="ECO:0000256" key="3">
    <source>
        <dbReference type="ARBA" id="ARBA00022777"/>
    </source>
</evidence>
<comment type="caution">
    <text evidence="5">The sequence shown here is derived from an EMBL/GenBank/DDBJ whole genome shotgun (WGS) entry which is preliminary data.</text>
</comment>
<dbReference type="Gene3D" id="3.40.50.10350">
    <property type="entry name" value="Glycerate kinase, domain 1"/>
    <property type="match status" value="1"/>
</dbReference>
<keyword evidence="2 4" id="KW-0808">Transferase</keyword>
<evidence type="ECO:0000313" key="6">
    <source>
        <dbReference type="Proteomes" id="UP000823641"/>
    </source>
</evidence>
<dbReference type="SUPFAM" id="SSF110738">
    <property type="entry name" value="Glycerate kinase I"/>
    <property type="match status" value="1"/>
</dbReference>
<dbReference type="AlphaFoldDB" id="A0A9D9N354"/>
<dbReference type="Proteomes" id="UP000823641">
    <property type="component" value="Unassembled WGS sequence"/>
</dbReference>
<dbReference type="InterPro" id="IPR018193">
    <property type="entry name" value="Glyc_kinase_flavodox-like_fold"/>
</dbReference>
<evidence type="ECO:0000256" key="1">
    <source>
        <dbReference type="ARBA" id="ARBA00006284"/>
    </source>
</evidence>
<reference evidence="5" key="2">
    <citation type="journal article" date="2021" name="PeerJ">
        <title>Extensive microbial diversity within the chicken gut microbiome revealed by metagenomics and culture.</title>
        <authorList>
            <person name="Gilroy R."/>
            <person name="Ravi A."/>
            <person name="Getino M."/>
            <person name="Pursley I."/>
            <person name="Horton D.L."/>
            <person name="Alikhan N.F."/>
            <person name="Baker D."/>
            <person name="Gharbi K."/>
            <person name="Hall N."/>
            <person name="Watson M."/>
            <person name="Adriaenssens E.M."/>
            <person name="Foster-Nyarko E."/>
            <person name="Jarju S."/>
            <person name="Secka A."/>
            <person name="Antonio M."/>
            <person name="Oren A."/>
            <person name="Chaudhuri R.R."/>
            <person name="La Ragione R."/>
            <person name="Hildebrand F."/>
            <person name="Pallen M.J."/>
        </authorList>
    </citation>
    <scope>NUCLEOTIDE SEQUENCE</scope>
    <source>
        <strain evidence="5">G3-3990</strain>
    </source>
</reference>
<dbReference type="Pfam" id="PF02595">
    <property type="entry name" value="Gly_kinase"/>
    <property type="match status" value="1"/>
</dbReference>
<evidence type="ECO:0000313" key="5">
    <source>
        <dbReference type="EMBL" id="MBO8458731.1"/>
    </source>
</evidence>
<dbReference type="GO" id="GO:0031388">
    <property type="term" value="P:organic acid phosphorylation"/>
    <property type="evidence" value="ECO:0007669"/>
    <property type="project" value="UniProtKB-UniRule"/>
</dbReference>
<dbReference type="GO" id="GO:0008887">
    <property type="term" value="F:glycerate kinase activity"/>
    <property type="evidence" value="ECO:0007669"/>
    <property type="project" value="UniProtKB-UniRule"/>
</dbReference>
<comment type="similarity">
    <text evidence="1 4">Belongs to the glycerate kinase type-1 family.</text>
</comment>
<dbReference type="InterPro" id="IPR018197">
    <property type="entry name" value="Glycerate_kinase_RE-like"/>
</dbReference>
<reference evidence="5" key="1">
    <citation type="submission" date="2020-10" db="EMBL/GenBank/DDBJ databases">
        <authorList>
            <person name="Gilroy R."/>
        </authorList>
    </citation>
    <scope>NUCLEOTIDE SEQUENCE</scope>
    <source>
        <strain evidence="5">G3-3990</strain>
    </source>
</reference>
<sequence>MNKIVIAADSFKGCLSSKEVAESIAAGIRKVYPHCEIACISIADGGEGFCQAVIDNKNGHTIETVVHDPLMRTIAAEYAIIDKQTAIIESAQASGLPLLREEKRNPLITSTYGTGELIKDAIAKGCRHIVIGLGGSATNDGGLGMLMALGYRFYDSNGNPILQQGGQALGHIAHIDTTQRIPELAQCTFTIACDVDNPFIGDNGATYVYAPQKGANKDSLEELEKNMRHWCAILFQHTNIDLSTVKGSGAAGGLAGAFIALMDAKTVSGIDYILHSVDFDKQIVNADLVITGEGKIDRQTLMGKAPQGILKRTHNYAIPTIALVGSITDTLSDLHSGFDGIFPIQAGPISLREAMEHPIARENLTRTIEQLLLFHKGTCHSHKNIKE</sequence>
<evidence type="ECO:0000256" key="4">
    <source>
        <dbReference type="PIRNR" id="PIRNR006078"/>
    </source>
</evidence>
<keyword evidence="3 4" id="KW-0418">Kinase</keyword>
<evidence type="ECO:0000256" key="2">
    <source>
        <dbReference type="ARBA" id="ARBA00022679"/>
    </source>
</evidence>
<dbReference type="InterPro" id="IPR036129">
    <property type="entry name" value="Glycerate_kinase_sf"/>
</dbReference>
<dbReference type="InterPro" id="IPR004381">
    <property type="entry name" value="Glycerate_kinase"/>
</dbReference>
<dbReference type="NCBIfam" id="TIGR00045">
    <property type="entry name" value="glycerate kinase"/>
    <property type="match status" value="1"/>
</dbReference>
<dbReference type="EMBL" id="JADIMG010000002">
    <property type="protein sequence ID" value="MBO8458731.1"/>
    <property type="molecule type" value="Genomic_DNA"/>
</dbReference>
<protein>
    <submittedName>
        <fullName evidence="5">Glycerate kinase</fullName>
    </submittedName>
</protein>
<dbReference type="PANTHER" id="PTHR21599">
    <property type="entry name" value="GLYCERATE KINASE"/>
    <property type="match status" value="1"/>
</dbReference>
<dbReference type="PANTHER" id="PTHR21599:SF0">
    <property type="entry name" value="GLYCERATE KINASE"/>
    <property type="match status" value="1"/>
</dbReference>
<proteinExistence type="inferred from homology"/>